<keyword evidence="5" id="KW-0235">DNA replication</keyword>
<evidence type="ECO:0000256" key="3">
    <source>
        <dbReference type="ARBA" id="ARBA00022679"/>
    </source>
</evidence>
<dbReference type="EMBL" id="JAIHOM010000006">
    <property type="protein sequence ID" value="MCW6035022.1"/>
    <property type="molecule type" value="Genomic_DNA"/>
</dbReference>
<feature type="domain" description="DNA polymerase III delta subunit-like C-terminal" evidence="10">
    <location>
        <begin position="201"/>
        <end position="308"/>
    </location>
</feature>
<accession>A0ABT3L1D1</accession>
<evidence type="ECO:0000259" key="10">
    <source>
        <dbReference type="Pfam" id="PF21694"/>
    </source>
</evidence>
<name>A0ABT3L1D1_9CYAN</name>
<dbReference type="EC" id="2.7.7.7" evidence="1"/>
<evidence type="ECO:0000256" key="5">
    <source>
        <dbReference type="ARBA" id="ARBA00022705"/>
    </source>
</evidence>
<dbReference type="NCBIfam" id="TIGR01128">
    <property type="entry name" value="holA"/>
    <property type="match status" value="1"/>
</dbReference>
<gene>
    <name evidence="11" type="primary">holA</name>
    <name evidence="11" type="ORF">K4A83_01870</name>
</gene>
<comment type="catalytic activity">
    <reaction evidence="8">
        <text>DNA(n) + a 2'-deoxyribonucleoside 5'-triphosphate = DNA(n+1) + diphosphate</text>
        <dbReference type="Rhea" id="RHEA:22508"/>
        <dbReference type="Rhea" id="RHEA-COMP:17339"/>
        <dbReference type="Rhea" id="RHEA-COMP:17340"/>
        <dbReference type="ChEBI" id="CHEBI:33019"/>
        <dbReference type="ChEBI" id="CHEBI:61560"/>
        <dbReference type="ChEBI" id="CHEBI:173112"/>
        <dbReference type="EC" id="2.7.7.7"/>
    </reaction>
</comment>
<dbReference type="Pfam" id="PF06144">
    <property type="entry name" value="DNA_pol3_delta"/>
    <property type="match status" value="1"/>
</dbReference>
<dbReference type="Gene3D" id="1.20.272.10">
    <property type="match status" value="1"/>
</dbReference>
<dbReference type="Gene3D" id="1.10.8.60">
    <property type="match status" value="1"/>
</dbReference>
<sequence length="331" mass="37162">MGLYLFWGEDDFAMNEAIATLKSTILDENWVQFNYDQIPGDSPDNVIQALNQAMTPPFGMGGRLVWLEETTLFQQCSDALLQELQRTLPHLPPTSTLLFSCRKKPDGRNKATKLLQKHADIREFSLIPPWNTDAILKKVRQQVQEKGLRLTPKAVQVLAESVGNDTRFLYGELEKLRLYSEGSPHPLDENAIARLVVANTQNSLQLAAAIRDGKTPQALGLVSDLLNRNEPALRIVATLIGQFRTWLIVKLMMESGERDEKAIASAADISNPKRIYFLRKEVQSLPSAKLLATLPLFLDLELSLKRGADPLETLERKVVELCAVCRSEYLP</sequence>
<dbReference type="SUPFAM" id="SSF52540">
    <property type="entry name" value="P-loop containing nucleoside triphosphate hydrolases"/>
    <property type="match status" value="1"/>
</dbReference>
<dbReference type="InterPro" id="IPR048466">
    <property type="entry name" value="DNA_pol3_delta-like_C"/>
</dbReference>
<dbReference type="PANTHER" id="PTHR34388:SF1">
    <property type="entry name" value="DNA POLYMERASE III SUBUNIT DELTA"/>
    <property type="match status" value="1"/>
</dbReference>
<keyword evidence="4 11" id="KW-0548">Nucleotidyltransferase</keyword>
<dbReference type="InterPro" id="IPR008921">
    <property type="entry name" value="DNA_pol3_clamp-load_cplx_C"/>
</dbReference>
<dbReference type="Gene3D" id="3.40.50.300">
    <property type="entry name" value="P-loop containing nucleotide triphosphate hydrolases"/>
    <property type="match status" value="1"/>
</dbReference>
<evidence type="ECO:0000256" key="4">
    <source>
        <dbReference type="ARBA" id="ARBA00022695"/>
    </source>
</evidence>
<dbReference type="RefSeq" id="WP_265262684.1">
    <property type="nucleotide sequence ID" value="NZ_JAIHOM010000006.1"/>
</dbReference>
<evidence type="ECO:0000256" key="8">
    <source>
        <dbReference type="ARBA" id="ARBA00049244"/>
    </source>
</evidence>
<dbReference type="PANTHER" id="PTHR34388">
    <property type="entry name" value="DNA POLYMERASE III SUBUNIT DELTA"/>
    <property type="match status" value="1"/>
</dbReference>
<dbReference type="InterPro" id="IPR027417">
    <property type="entry name" value="P-loop_NTPase"/>
</dbReference>
<feature type="domain" description="DNA polymerase III delta N-terminal" evidence="9">
    <location>
        <begin position="4"/>
        <end position="121"/>
    </location>
</feature>
<dbReference type="Pfam" id="PF21694">
    <property type="entry name" value="DNA_pol3_delta_C"/>
    <property type="match status" value="1"/>
</dbReference>
<evidence type="ECO:0000256" key="1">
    <source>
        <dbReference type="ARBA" id="ARBA00012417"/>
    </source>
</evidence>
<protein>
    <recommendedName>
        <fullName evidence="2">DNA polymerase III subunit delta</fullName>
        <ecNumber evidence="1">2.7.7.7</ecNumber>
    </recommendedName>
</protein>
<evidence type="ECO:0000259" key="9">
    <source>
        <dbReference type="Pfam" id="PF06144"/>
    </source>
</evidence>
<comment type="similarity">
    <text evidence="7">Belongs to the DNA polymerase HolA subunit family.</text>
</comment>
<evidence type="ECO:0000256" key="6">
    <source>
        <dbReference type="ARBA" id="ARBA00022932"/>
    </source>
</evidence>
<keyword evidence="3 11" id="KW-0808">Transferase</keyword>
<evidence type="ECO:0000256" key="7">
    <source>
        <dbReference type="ARBA" id="ARBA00034754"/>
    </source>
</evidence>
<dbReference type="Proteomes" id="UP001526426">
    <property type="component" value="Unassembled WGS sequence"/>
</dbReference>
<evidence type="ECO:0000256" key="2">
    <source>
        <dbReference type="ARBA" id="ARBA00017703"/>
    </source>
</evidence>
<keyword evidence="12" id="KW-1185">Reference proteome</keyword>
<organism evidence="11 12">
    <name type="scientific">Spirulina subsalsa FACHB-351</name>
    <dbReference type="NCBI Taxonomy" id="234711"/>
    <lineage>
        <taxon>Bacteria</taxon>
        <taxon>Bacillati</taxon>
        <taxon>Cyanobacteriota</taxon>
        <taxon>Cyanophyceae</taxon>
        <taxon>Spirulinales</taxon>
        <taxon>Spirulinaceae</taxon>
        <taxon>Spirulina</taxon>
    </lineage>
</organism>
<evidence type="ECO:0000313" key="12">
    <source>
        <dbReference type="Proteomes" id="UP001526426"/>
    </source>
</evidence>
<dbReference type="InterPro" id="IPR010372">
    <property type="entry name" value="DNA_pol3_delta_N"/>
</dbReference>
<comment type="caution">
    <text evidence="11">The sequence shown here is derived from an EMBL/GenBank/DDBJ whole genome shotgun (WGS) entry which is preliminary data.</text>
</comment>
<dbReference type="InterPro" id="IPR005790">
    <property type="entry name" value="DNA_polIII_delta"/>
</dbReference>
<reference evidence="11 12" key="1">
    <citation type="submission" date="2021-08" db="EMBL/GenBank/DDBJ databases">
        <title>Draft genome sequence of Spirulina subsalsa with high tolerance to salinity and hype-accumulation of phycocyanin.</title>
        <authorList>
            <person name="Pei H."/>
            <person name="Jiang L."/>
        </authorList>
    </citation>
    <scope>NUCLEOTIDE SEQUENCE [LARGE SCALE GENOMIC DNA]</scope>
    <source>
        <strain evidence="11 12">FACHB-351</strain>
    </source>
</reference>
<keyword evidence="6" id="KW-0239">DNA-directed DNA polymerase</keyword>
<dbReference type="SUPFAM" id="SSF48019">
    <property type="entry name" value="post-AAA+ oligomerization domain-like"/>
    <property type="match status" value="1"/>
</dbReference>
<proteinExistence type="inferred from homology"/>
<evidence type="ECO:0000313" key="11">
    <source>
        <dbReference type="EMBL" id="MCW6035022.1"/>
    </source>
</evidence>
<dbReference type="GO" id="GO:0003887">
    <property type="term" value="F:DNA-directed DNA polymerase activity"/>
    <property type="evidence" value="ECO:0007669"/>
    <property type="project" value="UniProtKB-EC"/>
</dbReference>